<dbReference type="InterPro" id="IPR058163">
    <property type="entry name" value="LysR-type_TF_proteobact-type"/>
</dbReference>
<dbReference type="SUPFAM" id="SSF53850">
    <property type="entry name" value="Periplasmic binding protein-like II"/>
    <property type="match status" value="1"/>
</dbReference>
<evidence type="ECO:0000256" key="2">
    <source>
        <dbReference type="ARBA" id="ARBA00023015"/>
    </source>
</evidence>
<dbReference type="Pfam" id="PF00126">
    <property type="entry name" value="HTH_1"/>
    <property type="match status" value="1"/>
</dbReference>
<proteinExistence type="inferred from homology"/>
<evidence type="ECO:0000256" key="4">
    <source>
        <dbReference type="ARBA" id="ARBA00023163"/>
    </source>
</evidence>
<accession>A0ABT6BEC6</accession>
<dbReference type="PRINTS" id="PR00039">
    <property type="entry name" value="HTHLYSR"/>
</dbReference>
<dbReference type="RefSeq" id="WP_320551286.1">
    <property type="nucleotide sequence ID" value="NZ_JAQLOK010000003.1"/>
</dbReference>
<sequence>MDDFSAISVFVRVVEAKSFSAAAQHLEMTPSGVSRAISRLEENLGARLFFRSTRSLRLTDDGSAFYARCKEILADLNEATEALGYARTKPAGKLKVAASSAVGRAAIIPNLVQFEQRYPDIRLELTMCDFPFDLNEEGFDCAIRMGELADSSLIARKIGHFSNVLCAAPSYLERQGAPSRIDDLKTHRTINFVHPTTGKPYQWQFDTPGGRVSVDVDAHMLINDGESVIQAAVAGLGIIQAPHCLAASALAKGQLEIVMPDTISTGSNLWIVYPQKRHLSARVQAFIEWTSELFQRTSDPQCRILAQQEAELRLRRQRTQTEQADAMAAVA</sequence>
<comment type="similarity">
    <text evidence="1">Belongs to the LysR transcriptional regulatory family.</text>
</comment>
<dbReference type="InterPro" id="IPR000847">
    <property type="entry name" value="LysR_HTH_N"/>
</dbReference>
<keyword evidence="3" id="KW-0238">DNA-binding</keyword>
<protein>
    <submittedName>
        <fullName evidence="6">LysR family transcriptional regulator</fullName>
    </submittedName>
</protein>
<evidence type="ECO:0000313" key="6">
    <source>
        <dbReference type="EMBL" id="MDF4026409.1"/>
    </source>
</evidence>
<dbReference type="Proteomes" id="UP001528850">
    <property type="component" value="Unassembled WGS sequence"/>
</dbReference>
<evidence type="ECO:0000256" key="3">
    <source>
        <dbReference type="ARBA" id="ARBA00023125"/>
    </source>
</evidence>
<dbReference type="Gene3D" id="1.10.10.10">
    <property type="entry name" value="Winged helix-like DNA-binding domain superfamily/Winged helix DNA-binding domain"/>
    <property type="match status" value="1"/>
</dbReference>
<dbReference type="PANTHER" id="PTHR30537:SF72">
    <property type="entry name" value="LYSR FAMILY TRANSCRIPTIONAL REGULATOR"/>
    <property type="match status" value="1"/>
</dbReference>
<dbReference type="InterPro" id="IPR036390">
    <property type="entry name" value="WH_DNA-bd_sf"/>
</dbReference>
<feature type="domain" description="HTH lysR-type" evidence="5">
    <location>
        <begin position="1"/>
        <end position="59"/>
    </location>
</feature>
<dbReference type="PROSITE" id="PS50931">
    <property type="entry name" value="HTH_LYSR"/>
    <property type="match status" value="1"/>
</dbReference>
<keyword evidence="7" id="KW-1185">Reference proteome</keyword>
<evidence type="ECO:0000259" key="5">
    <source>
        <dbReference type="PROSITE" id="PS50931"/>
    </source>
</evidence>
<reference evidence="6 7" key="1">
    <citation type="journal article" date="2024" name="Curr. Microbiol.">
        <title>Luteibacter sahnii sp. nov., A Novel Yellow-Colored Xanthomonadin Pigment Producing Probiotic Bacterium from Healthy Rice Seed Microbiome.</title>
        <authorList>
            <person name="Jaiswal G."/>
            <person name="Rana R."/>
            <person name="Nayak P.K."/>
            <person name="Chouhan R."/>
            <person name="Gandhi S.G."/>
            <person name="Patel H.K."/>
            <person name="Patil P.B."/>
        </authorList>
    </citation>
    <scope>NUCLEOTIDE SEQUENCE [LARGE SCALE GENOMIC DNA]</scope>
    <source>
        <strain evidence="6 7">PPL201</strain>
    </source>
</reference>
<gene>
    <name evidence="6" type="ORF">P3W24_15655</name>
</gene>
<organism evidence="6 7">
    <name type="scientific">Luteibacter sahnii</name>
    <dbReference type="NCBI Taxonomy" id="3021977"/>
    <lineage>
        <taxon>Bacteria</taxon>
        <taxon>Pseudomonadati</taxon>
        <taxon>Pseudomonadota</taxon>
        <taxon>Gammaproteobacteria</taxon>
        <taxon>Lysobacterales</taxon>
        <taxon>Rhodanobacteraceae</taxon>
        <taxon>Luteibacter</taxon>
    </lineage>
</organism>
<dbReference type="InterPro" id="IPR036388">
    <property type="entry name" value="WH-like_DNA-bd_sf"/>
</dbReference>
<dbReference type="EMBL" id="JARJJS010000004">
    <property type="protein sequence ID" value="MDF4026409.1"/>
    <property type="molecule type" value="Genomic_DNA"/>
</dbReference>
<evidence type="ECO:0000313" key="7">
    <source>
        <dbReference type="Proteomes" id="UP001528850"/>
    </source>
</evidence>
<dbReference type="SUPFAM" id="SSF46785">
    <property type="entry name" value="Winged helix' DNA-binding domain"/>
    <property type="match status" value="1"/>
</dbReference>
<keyword evidence="2" id="KW-0805">Transcription regulation</keyword>
<dbReference type="Pfam" id="PF03466">
    <property type="entry name" value="LysR_substrate"/>
    <property type="match status" value="1"/>
</dbReference>
<dbReference type="InterPro" id="IPR005119">
    <property type="entry name" value="LysR_subst-bd"/>
</dbReference>
<dbReference type="CDD" id="cd08472">
    <property type="entry name" value="PBP2_CrgA_like_3"/>
    <property type="match status" value="1"/>
</dbReference>
<keyword evidence="4" id="KW-0804">Transcription</keyword>
<name>A0ABT6BEC6_9GAMM</name>
<comment type="caution">
    <text evidence="6">The sequence shown here is derived from an EMBL/GenBank/DDBJ whole genome shotgun (WGS) entry which is preliminary data.</text>
</comment>
<evidence type="ECO:0000256" key="1">
    <source>
        <dbReference type="ARBA" id="ARBA00009437"/>
    </source>
</evidence>
<dbReference type="Gene3D" id="3.40.190.290">
    <property type="match status" value="1"/>
</dbReference>
<dbReference type="PANTHER" id="PTHR30537">
    <property type="entry name" value="HTH-TYPE TRANSCRIPTIONAL REGULATOR"/>
    <property type="match status" value="1"/>
</dbReference>